<dbReference type="PANTHER" id="PTHR46306:SF1">
    <property type="entry name" value="BTB_POZ DOMAIN-CONTAINING PROTEIN 9"/>
    <property type="match status" value="1"/>
</dbReference>
<dbReference type="InterPro" id="IPR000210">
    <property type="entry name" value="BTB/POZ_dom"/>
</dbReference>
<dbReference type="AlphaFoldDB" id="A0A7E4UV64"/>
<name>A0A7E4UV64_PANRE</name>
<evidence type="ECO:0000259" key="1">
    <source>
        <dbReference type="PROSITE" id="PS50097"/>
    </source>
</evidence>
<dbReference type="PROSITE" id="PS50097">
    <property type="entry name" value="BTB"/>
    <property type="match status" value="1"/>
</dbReference>
<dbReference type="SUPFAM" id="SSF49785">
    <property type="entry name" value="Galactose-binding domain-like"/>
    <property type="match status" value="1"/>
</dbReference>
<dbReference type="SMART" id="SM00225">
    <property type="entry name" value="BTB"/>
    <property type="match status" value="1"/>
</dbReference>
<dbReference type="GO" id="GO:0050804">
    <property type="term" value="P:modulation of chemical synaptic transmission"/>
    <property type="evidence" value="ECO:0007669"/>
    <property type="project" value="TreeGrafter"/>
</dbReference>
<reference evidence="2" key="1">
    <citation type="journal article" date="2013" name="Genetics">
        <title>The draft genome and transcriptome of Panagrellus redivivus are shaped by the harsh demands of a free-living lifestyle.</title>
        <authorList>
            <person name="Srinivasan J."/>
            <person name="Dillman A.R."/>
            <person name="Macchietto M.G."/>
            <person name="Heikkinen L."/>
            <person name="Lakso M."/>
            <person name="Fracchia K.M."/>
            <person name="Antoshechkin I."/>
            <person name="Mortazavi A."/>
            <person name="Wong G."/>
            <person name="Sternberg P.W."/>
        </authorList>
    </citation>
    <scope>NUCLEOTIDE SEQUENCE [LARGE SCALE GENOMIC DNA]</scope>
    <source>
        <strain evidence="2">MT8872</strain>
    </source>
</reference>
<accession>A0A7E4UV64</accession>
<dbReference type="GO" id="GO:0048512">
    <property type="term" value="P:circadian behavior"/>
    <property type="evidence" value="ECO:0007669"/>
    <property type="project" value="TreeGrafter"/>
</dbReference>
<sequence length="338" mass="38317">MNNSANGNVNQFNDFYLNTNLSDATIVVESVNIPAHTAVLAHRSHYFKIMFDNNDFKLMHNRIAFCETSVNGCKLFLKWIYTGTVNFRLVDNVFEVLRLAHMFGITELVRLSVEFLKLSCTVDLACLMLNEAVLLSLDELINFTIDFVSKKTCEILKHDSFKQLSKDALKRILTGGVSTASNIVIFNAVVRWMRTNSYTSANFRDVLINVPFSSIILKNIEAANDVLDIFIVFSMGREQCKIGYTHKVVNENLAVPKYGVTVLTGGASSFFMKGCRSVLAHKTRSSEYIAINLGRRFVLNTLKILIDINEQIFSYWIAVSDDNVTWTRVIDYSNNTYC</sequence>
<dbReference type="Gene3D" id="2.60.120.260">
    <property type="entry name" value="Galactose-binding domain-like"/>
    <property type="match status" value="1"/>
</dbReference>
<dbReference type="InterPro" id="IPR011705">
    <property type="entry name" value="BACK"/>
</dbReference>
<dbReference type="Gene3D" id="3.30.710.10">
    <property type="entry name" value="Potassium Channel Kv1.1, Chain A"/>
    <property type="match status" value="1"/>
</dbReference>
<protein>
    <submittedName>
        <fullName evidence="3">BTB domain-containing protein</fullName>
    </submittedName>
</protein>
<dbReference type="GO" id="GO:0005737">
    <property type="term" value="C:cytoplasm"/>
    <property type="evidence" value="ECO:0007669"/>
    <property type="project" value="TreeGrafter"/>
</dbReference>
<organism evidence="2 3">
    <name type="scientific">Panagrellus redivivus</name>
    <name type="common">Microworm</name>
    <dbReference type="NCBI Taxonomy" id="6233"/>
    <lineage>
        <taxon>Eukaryota</taxon>
        <taxon>Metazoa</taxon>
        <taxon>Ecdysozoa</taxon>
        <taxon>Nematoda</taxon>
        <taxon>Chromadorea</taxon>
        <taxon>Rhabditida</taxon>
        <taxon>Tylenchina</taxon>
        <taxon>Panagrolaimomorpha</taxon>
        <taxon>Panagrolaimoidea</taxon>
        <taxon>Panagrolaimidae</taxon>
        <taxon>Panagrellus</taxon>
    </lineage>
</organism>
<dbReference type="Pfam" id="PF00651">
    <property type="entry name" value="BTB"/>
    <property type="match status" value="1"/>
</dbReference>
<evidence type="ECO:0000313" key="2">
    <source>
        <dbReference type="Proteomes" id="UP000492821"/>
    </source>
</evidence>
<reference evidence="3" key="2">
    <citation type="submission" date="2020-10" db="UniProtKB">
        <authorList>
            <consortium name="WormBaseParasite"/>
        </authorList>
    </citation>
    <scope>IDENTIFICATION</scope>
</reference>
<dbReference type="InterPro" id="IPR008979">
    <property type="entry name" value="Galactose-bd-like_sf"/>
</dbReference>
<proteinExistence type="predicted"/>
<feature type="domain" description="BTB" evidence="1">
    <location>
        <begin position="22"/>
        <end position="89"/>
    </location>
</feature>
<dbReference type="SUPFAM" id="SSF54695">
    <property type="entry name" value="POZ domain"/>
    <property type="match status" value="1"/>
</dbReference>
<dbReference type="Proteomes" id="UP000492821">
    <property type="component" value="Unassembled WGS sequence"/>
</dbReference>
<dbReference type="Pfam" id="PF07707">
    <property type="entry name" value="BACK"/>
    <property type="match status" value="1"/>
</dbReference>
<dbReference type="InterPro" id="IPR052407">
    <property type="entry name" value="BTB_POZ_domain_cont_9"/>
</dbReference>
<dbReference type="PANTHER" id="PTHR46306">
    <property type="entry name" value="BTB/POZ DOMAIN-CONTAINING PROTEIN 9"/>
    <property type="match status" value="1"/>
</dbReference>
<dbReference type="GO" id="GO:0008344">
    <property type="term" value="P:adult locomotory behavior"/>
    <property type="evidence" value="ECO:0007669"/>
    <property type="project" value="TreeGrafter"/>
</dbReference>
<evidence type="ECO:0000313" key="3">
    <source>
        <dbReference type="WBParaSite" id="Pan_g1291.t1"/>
    </source>
</evidence>
<dbReference type="InterPro" id="IPR011333">
    <property type="entry name" value="SKP1/BTB/POZ_sf"/>
</dbReference>
<keyword evidence="2" id="KW-1185">Reference proteome</keyword>
<dbReference type="WBParaSite" id="Pan_g1291.t1">
    <property type="protein sequence ID" value="Pan_g1291.t1"/>
    <property type="gene ID" value="Pan_g1291"/>
</dbReference>